<keyword evidence="1" id="KW-0472">Membrane</keyword>
<protein>
    <submittedName>
        <fullName evidence="2">Uncharacterized protein</fullName>
    </submittedName>
</protein>
<organism evidence="2 3">
    <name type="scientific">Plectosphaerella plurivora</name>
    <dbReference type="NCBI Taxonomy" id="936078"/>
    <lineage>
        <taxon>Eukaryota</taxon>
        <taxon>Fungi</taxon>
        <taxon>Dikarya</taxon>
        <taxon>Ascomycota</taxon>
        <taxon>Pezizomycotina</taxon>
        <taxon>Sordariomycetes</taxon>
        <taxon>Hypocreomycetidae</taxon>
        <taxon>Glomerellales</taxon>
        <taxon>Plectosphaerellaceae</taxon>
        <taxon>Plectosphaerella</taxon>
    </lineage>
</organism>
<reference evidence="2" key="1">
    <citation type="journal article" date="2021" name="Nat. Commun.">
        <title>Genetic determinants of endophytism in the Arabidopsis root mycobiome.</title>
        <authorList>
            <person name="Mesny F."/>
            <person name="Miyauchi S."/>
            <person name="Thiergart T."/>
            <person name="Pickel B."/>
            <person name="Atanasova L."/>
            <person name="Karlsson M."/>
            <person name="Huettel B."/>
            <person name="Barry K.W."/>
            <person name="Haridas S."/>
            <person name="Chen C."/>
            <person name="Bauer D."/>
            <person name="Andreopoulos W."/>
            <person name="Pangilinan J."/>
            <person name="LaButti K."/>
            <person name="Riley R."/>
            <person name="Lipzen A."/>
            <person name="Clum A."/>
            <person name="Drula E."/>
            <person name="Henrissat B."/>
            <person name="Kohler A."/>
            <person name="Grigoriev I.V."/>
            <person name="Martin F.M."/>
            <person name="Hacquard S."/>
        </authorList>
    </citation>
    <scope>NUCLEOTIDE SEQUENCE</scope>
    <source>
        <strain evidence="2">MPI-SDFR-AT-0117</strain>
    </source>
</reference>
<keyword evidence="1" id="KW-1133">Transmembrane helix</keyword>
<gene>
    <name evidence="2" type="ORF">F5X68DRAFT_229047</name>
</gene>
<comment type="caution">
    <text evidence="2">The sequence shown here is derived from an EMBL/GenBank/DDBJ whole genome shotgun (WGS) entry which is preliminary data.</text>
</comment>
<evidence type="ECO:0000256" key="1">
    <source>
        <dbReference type="SAM" id="Phobius"/>
    </source>
</evidence>
<dbReference type="Proteomes" id="UP000770015">
    <property type="component" value="Unassembled WGS sequence"/>
</dbReference>
<dbReference type="EMBL" id="JAGSXJ010000004">
    <property type="protein sequence ID" value="KAH6692694.1"/>
    <property type="molecule type" value="Genomic_DNA"/>
</dbReference>
<dbReference type="AlphaFoldDB" id="A0A9P8VIJ8"/>
<proteinExistence type="predicted"/>
<keyword evidence="3" id="KW-1185">Reference proteome</keyword>
<evidence type="ECO:0000313" key="2">
    <source>
        <dbReference type="EMBL" id="KAH6692694.1"/>
    </source>
</evidence>
<keyword evidence="1" id="KW-0812">Transmembrane</keyword>
<sequence>MVAAVALERSGSPLRDAVSLSVARFTRPSPYSFLLETLTHRNFITPALRSLLLLLIISTFAVQLSSTILLNDLEIRPVEGFLQHSSGTYEWDAGFDAGHSPFENQQKYWTGLSKTFNLFAESSNKPSLEPAADQIIGDTGPTLRTFLPINDQTVRRNLMRYSGFATVFDARIVCLRPDIVTGSVSDGSIDTTLKLPSVSDIMRGITTTDQEFGVSVPRIHHVATKAWSIVPLTISVGGMVSSLDPASRQNASLVFEPYGPGNRKPNRFAGKVSPDGVWRTSDELACGVDLGNAYLIMDSGQDPALVPDVSPKSFLYHQIQDFEITASGPGNMSEPQTTFRSETEPDDIPVLRTQLAATDESEAMDMISRGLLNLTSAESIRTTLLRDVYYTWIIRFDSESEVDMAPSVPVQVPAGYLGFWVVMGIIFLHLGICMVSFIAFAMFTNSSRLGSGWQAVADIVKHEDGERIIDQLRQLDDAHLDAQLKAEAAQGRTFVIR</sequence>
<dbReference type="OrthoDB" id="5428040at2759"/>
<evidence type="ECO:0000313" key="3">
    <source>
        <dbReference type="Proteomes" id="UP000770015"/>
    </source>
</evidence>
<accession>A0A9P8VIJ8</accession>
<name>A0A9P8VIJ8_9PEZI</name>
<feature type="transmembrane region" description="Helical" evidence="1">
    <location>
        <begin position="417"/>
        <end position="443"/>
    </location>
</feature>